<protein>
    <submittedName>
        <fullName evidence="10">Class I SAM-dependent rRNA methyltransferase</fullName>
    </submittedName>
</protein>
<keyword evidence="4" id="KW-0808">Transferase</keyword>
<feature type="domain" description="RlmI-like PUA" evidence="9">
    <location>
        <begin position="30"/>
        <end position="96"/>
    </location>
</feature>
<evidence type="ECO:0000313" key="10">
    <source>
        <dbReference type="EMBL" id="MBP0482826.1"/>
    </source>
</evidence>
<sequence>MTAPSSPDGARPDSRPGSRPESRPESRPVLRLKPKANVRAIRHGSPWVFDNELVMDRRSKAIAPGTIALLEDHERQPLGTVAVNPESRIVARMLDRNADADIDTAWFAKRLSKALSLRERLYDAPFYRLVHAEGDGLPGVVIDRFGDTCVVQPNAAWAETHLDALVDALVSVTGVTNVLKNAGGRGRTLEGLDAEDTVLRGAAPDAAVPVEMNGATYMADLTGGQKTGLFFDQRDNQAFVARLAKGERVLDVFSHVGGFGLAALAGGAAHATCVDGSAAALALASEGAARMGAAERFTARQGDAFDTLAEMAGEDARFGLVICDPPAFAPAKQAVDKGLRAYERIARLAAPLVAEDGYLVLCSCSHAADLNSFTGACLRGIGRSGRRAQLLYSGAAGADHPLLPQLAESGYLKALVFRL</sequence>
<evidence type="ECO:0000259" key="9">
    <source>
        <dbReference type="Pfam" id="PF17785"/>
    </source>
</evidence>
<feature type="compositionally biased region" description="Basic and acidic residues" evidence="7">
    <location>
        <begin position="10"/>
        <end position="28"/>
    </location>
</feature>
<evidence type="ECO:0000256" key="6">
    <source>
        <dbReference type="ARBA" id="ARBA00038091"/>
    </source>
</evidence>
<feature type="domain" description="S-adenosylmethionine-dependent methyltransferase" evidence="8">
    <location>
        <begin position="210"/>
        <end position="369"/>
    </location>
</feature>
<comment type="similarity">
    <text evidence="6">Belongs to the methyltransferase superfamily. RlmI family.</text>
</comment>
<dbReference type="SUPFAM" id="SSF53335">
    <property type="entry name" value="S-adenosyl-L-methionine-dependent methyltransferases"/>
    <property type="match status" value="1"/>
</dbReference>
<dbReference type="EMBL" id="JAGISH010000005">
    <property type="protein sequence ID" value="MBP0482826.1"/>
    <property type="molecule type" value="Genomic_DNA"/>
</dbReference>
<evidence type="ECO:0000256" key="1">
    <source>
        <dbReference type="ARBA" id="ARBA00004496"/>
    </source>
</evidence>
<dbReference type="GO" id="GO:0032259">
    <property type="term" value="P:methylation"/>
    <property type="evidence" value="ECO:0007669"/>
    <property type="project" value="UniProtKB-KW"/>
</dbReference>
<organism evidence="10 11">
    <name type="scientific">Sagittula salina</name>
    <dbReference type="NCBI Taxonomy" id="2820268"/>
    <lineage>
        <taxon>Bacteria</taxon>
        <taxon>Pseudomonadati</taxon>
        <taxon>Pseudomonadota</taxon>
        <taxon>Alphaproteobacteria</taxon>
        <taxon>Rhodobacterales</taxon>
        <taxon>Roseobacteraceae</taxon>
        <taxon>Sagittula</taxon>
    </lineage>
</organism>
<dbReference type="InterPro" id="IPR019614">
    <property type="entry name" value="SAM-dep_methyl-trfase"/>
</dbReference>
<dbReference type="Gene3D" id="2.30.130.10">
    <property type="entry name" value="PUA domain"/>
    <property type="match status" value="1"/>
</dbReference>
<dbReference type="GO" id="GO:0005737">
    <property type="term" value="C:cytoplasm"/>
    <property type="evidence" value="ECO:0007669"/>
    <property type="project" value="UniProtKB-SubCell"/>
</dbReference>
<dbReference type="SUPFAM" id="SSF88697">
    <property type="entry name" value="PUA domain-like"/>
    <property type="match status" value="1"/>
</dbReference>
<evidence type="ECO:0000256" key="5">
    <source>
        <dbReference type="ARBA" id="ARBA00022691"/>
    </source>
</evidence>
<dbReference type="InterPro" id="IPR041532">
    <property type="entry name" value="RlmI-like_PUA"/>
</dbReference>
<dbReference type="Pfam" id="PF17785">
    <property type="entry name" value="PUA_3"/>
    <property type="match status" value="1"/>
</dbReference>
<evidence type="ECO:0000259" key="8">
    <source>
        <dbReference type="Pfam" id="PF10672"/>
    </source>
</evidence>
<comment type="caution">
    <text evidence="10">The sequence shown here is derived from an EMBL/GenBank/DDBJ whole genome shotgun (WGS) entry which is preliminary data.</text>
</comment>
<dbReference type="InterPro" id="IPR029063">
    <property type="entry name" value="SAM-dependent_MTases_sf"/>
</dbReference>
<keyword evidence="3 10" id="KW-0489">Methyltransferase</keyword>
<dbReference type="InterPro" id="IPR036974">
    <property type="entry name" value="PUA_sf"/>
</dbReference>
<dbReference type="NCBIfam" id="NF046099">
    <property type="entry name" value="RSP_2647_MTase"/>
    <property type="match status" value="1"/>
</dbReference>
<proteinExistence type="inferred from homology"/>
<evidence type="ECO:0000256" key="7">
    <source>
        <dbReference type="SAM" id="MobiDB-lite"/>
    </source>
</evidence>
<dbReference type="Proteomes" id="UP000675940">
    <property type="component" value="Unassembled WGS sequence"/>
</dbReference>
<dbReference type="PANTHER" id="PTHR42873:SF1">
    <property type="entry name" value="S-ADENOSYLMETHIONINE-DEPENDENT METHYLTRANSFERASE DOMAIN-CONTAINING PROTEIN"/>
    <property type="match status" value="1"/>
</dbReference>
<dbReference type="AlphaFoldDB" id="A0A940S172"/>
<evidence type="ECO:0000256" key="2">
    <source>
        <dbReference type="ARBA" id="ARBA00022490"/>
    </source>
</evidence>
<dbReference type="GO" id="GO:0008168">
    <property type="term" value="F:methyltransferase activity"/>
    <property type="evidence" value="ECO:0007669"/>
    <property type="project" value="UniProtKB-KW"/>
</dbReference>
<name>A0A940S172_9RHOB</name>
<accession>A0A940S172</accession>
<feature type="region of interest" description="Disordered" evidence="7">
    <location>
        <begin position="1"/>
        <end position="28"/>
    </location>
</feature>
<comment type="subcellular location">
    <subcellularLocation>
        <location evidence="1">Cytoplasm</location>
    </subcellularLocation>
</comment>
<reference evidence="10" key="1">
    <citation type="submission" date="2021-03" db="EMBL/GenBank/DDBJ databases">
        <title>Sagittula salina sp. nov. strain M10.9X isolated from the marine waste.</title>
        <authorList>
            <person name="Satari L."/>
            <person name="Molina-Menor E."/>
            <person name="Vidal-Verdu A."/>
            <person name="Pascual J."/>
            <person name="Pereto J."/>
            <person name="Porcar M."/>
        </authorList>
    </citation>
    <scope>NUCLEOTIDE SEQUENCE</scope>
    <source>
        <strain evidence="10">M10.9X</strain>
    </source>
</reference>
<dbReference type="Gene3D" id="3.40.50.150">
    <property type="entry name" value="Vaccinia Virus protein VP39"/>
    <property type="match status" value="1"/>
</dbReference>
<dbReference type="GO" id="GO:0003723">
    <property type="term" value="F:RNA binding"/>
    <property type="evidence" value="ECO:0007669"/>
    <property type="project" value="InterPro"/>
</dbReference>
<keyword evidence="5" id="KW-0949">S-adenosyl-L-methionine</keyword>
<dbReference type="PANTHER" id="PTHR42873">
    <property type="entry name" value="RIBOSOMAL RNA LARGE SUBUNIT METHYLTRANSFERASE"/>
    <property type="match status" value="1"/>
</dbReference>
<keyword evidence="2" id="KW-0963">Cytoplasm</keyword>
<dbReference type="CDD" id="cd11572">
    <property type="entry name" value="RlmI_M_like"/>
    <property type="match status" value="1"/>
</dbReference>
<evidence type="ECO:0000256" key="3">
    <source>
        <dbReference type="ARBA" id="ARBA00022603"/>
    </source>
</evidence>
<dbReference type="Gene3D" id="3.30.750.80">
    <property type="entry name" value="RNA methyltransferase domain (HRMD) like"/>
    <property type="match status" value="1"/>
</dbReference>
<evidence type="ECO:0000256" key="4">
    <source>
        <dbReference type="ARBA" id="ARBA00022679"/>
    </source>
</evidence>
<gene>
    <name evidence="10" type="ORF">J5474_10030</name>
</gene>
<keyword evidence="11" id="KW-1185">Reference proteome</keyword>
<dbReference type="Pfam" id="PF10672">
    <property type="entry name" value="Methyltrans_SAM"/>
    <property type="match status" value="1"/>
</dbReference>
<evidence type="ECO:0000313" key="11">
    <source>
        <dbReference type="Proteomes" id="UP000675940"/>
    </source>
</evidence>
<dbReference type="InterPro" id="IPR015947">
    <property type="entry name" value="PUA-like_sf"/>
</dbReference>
<dbReference type="CDD" id="cd21153">
    <property type="entry name" value="PUA_RlmI"/>
    <property type="match status" value="1"/>
</dbReference>